<evidence type="ECO:0000256" key="1">
    <source>
        <dbReference type="SAM" id="Phobius"/>
    </source>
</evidence>
<keyword evidence="1" id="KW-0812">Transmembrane</keyword>
<keyword evidence="1" id="KW-1133">Transmembrane helix</keyword>
<comment type="caution">
    <text evidence="2">The sequence shown here is derived from an EMBL/GenBank/DDBJ whole genome shotgun (WGS) entry which is preliminary data.</text>
</comment>
<dbReference type="AlphaFoldDB" id="W1YTV8"/>
<feature type="transmembrane region" description="Helical" evidence="1">
    <location>
        <begin position="6"/>
        <end position="29"/>
    </location>
</feature>
<name>W1YTV8_9ZZZZ</name>
<protein>
    <submittedName>
        <fullName evidence="2">Conserved integral membrane protein</fullName>
    </submittedName>
</protein>
<evidence type="ECO:0000313" key="2">
    <source>
        <dbReference type="EMBL" id="ETJ45190.1"/>
    </source>
</evidence>
<reference evidence="2" key="1">
    <citation type="submission" date="2013-12" db="EMBL/GenBank/DDBJ databases">
        <title>A Varibaculum cambriense genome reconstructed from a premature infant gut community with otherwise low bacterial novelty that shifts toward anaerobic metabolism during the third week of life.</title>
        <authorList>
            <person name="Brown C.T."/>
            <person name="Sharon I."/>
            <person name="Thomas B.C."/>
            <person name="Castelle C.J."/>
            <person name="Morowitz M.J."/>
            <person name="Banfield J.F."/>
        </authorList>
    </citation>
    <scope>NUCLEOTIDE SEQUENCE</scope>
</reference>
<feature type="non-terminal residue" evidence="2">
    <location>
        <position position="1"/>
    </location>
</feature>
<keyword evidence="1" id="KW-0472">Membrane</keyword>
<dbReference type="EMBL" id="AZMM01000807">
    <property type="protein sequence ID" value="ETJ45190.1"/>
    <property type="molecule type" value="Genomic_DNA"/>
</dbReference>
<proteinExistence type="predicted"/>
<gene>
    <name evidence="2" type="ORF">Q604_UNBC00807G0001</name>
</gene>
<accession>W1YTV8</accession>
<organism evidence="2">
    <name type="scientific">human gut metagenome</name>
    <dbReference type="NCBI Taxonomy" id="408170"/>
    <lineage>
        <taxon>unclassified sequences</taxon>
        <taxon>metagenomes</taxon>
        <taxon>organismal metagenomes</taxon>
    </lineage>
</organism>
<sequence length="37" mass="3938">PCATQAISSFGIVLVSGIFTAFLLSPLAMPDKKRTKK</sequence>